<evidence type="ECO:0000313" key="3">
    <source>
        <dbReference type="EMBL" id="UXD22192.1"/>
    </source>
</evidence>
<feature type="coiled-coil region" evidence="1">
    <location>
        <begin position="44"/>
        <end position="71"/>
    </location>
</feature>
<keyword evidence="1" id="KW-0175">Coiled coil</keyword>
<keyword evidence="2" id="KW-0472">Membrane</keyword>
<dbReference type="KEGG" id="ipc:IPA_02445"/>
<proteinExistence type="predicted"/>
<organism evidence="3 4">
    <name type="scientific">Ignicoccus pacificus DSM 13166</name>
    <dbReference type="NCBI Taxonomy" id="940294"/>
    <lineage>
        <taxon>Archaea</taxon>
        <taxon>Thermoproteota</taxon>
        <taxon>Thermoprotei</taxon>
        <taxon>Desulfurococcales</taxon>
        <taxon>Desulfurococcaceae</taxon>
        <taxon>Ignicoccus</taxon>
    </lineage>
</organism>
<protein>
    <submittedName>
        <fullName evidence="3">Uncharacterized protein</fullName>
    </submittedName>
</protein>
<sequence>MRRIRLGTVDVSLIALGIALVTFVLLIVVSFSMNARLESVTHSVSKLTEDMSQMAQQLQALNQKVSELIRYSPYFTG</sequence>
<evidence type="ECO:0000256" key="2">
    <source>
        <dbReference type="SAM" id="Phobius"/>
    </source>
</evidence>
<evidence type="ECO:0000256" key="1">
    <source>
        <dbReference type="SAM" id="Coils"/>
    </source>
</evidence>
<dbReference type="EMBL" id="CP006868">
    <property type="protein sequence ID" value="UXD22192.1"/>
    <property type="molecule type" value="Genomic_DNA"/>
</dbReference>
<keyword evidence="2" id="KW-1133">Transmembrane helix</keyword>
<gene>
    <name evidence="3" type="ORF">IPA_02445</name>
</gene>
<evidence type="ECO:0000313" key="4">
    <source>
        <dbReference type="Proteomes" id="UP001063698"/>
    </source>
</evidence>
<feature type="transmembrane region" description="Helical" evidence="2">
    <location>
        <begin position="12"/>
        <end position="33"/>
    </location>
</feature>
<keyword evidence="2" id="KW-0812">Transmembrane</keyword>
<keyword evidence="4" id="KW-1185">Reference proteome</keyword>
<accession>A0A977KAQ1</accession>
<name>A0A977KAQ1_9CREN</name>
<dbReference type="AlphaFoldDB" id="A0A977KAQ1"/>
<reference evidence="3" key="1">
    <citation type="submission" date="2013-11" db="EMBL/GenBank/DDBJ databases">
        <title>Comparative genomics of Ignicoccus.</title>
        <authorList>
            <person name="Podar M."/>
        </authorList>
    </citation>
    <scope>NUCLEOTIDE SEQUENCE</scope>
    <source>
        <strain evidence="3">DSM 13166</strain>
    </source>
</reference>
<dbReference type="Proteomes" id="UP001063698">
    <property type="component" value="Chromosome"/>
</dbReference>